<proteinExistence type="predicted"/>
<reference evidence="2 3" key="1">
    <citation type="submission" date="2021-05" db="EMBL/GenBank/DDBJ databases">
        <title>Draft Genome Sequences of Clinical Respiratory Isolates of Mycobacterium goodii Recovered in Ireland.</title>
        <authorList>
            <person name="Flanagan P.R."/>
            <person name="Mok S."/>
            <person name="Roycroft E."/>
            <person name="Rogers T.R."/>
            <person name="Fitzgibbon M."/>
        </authorList>
    </citation>
    <scope>NUCLEOTIDE SEQUENCE [LARGE SCALE GENOMIC DNA]</scope>
    <source>
        <strain evidence="2 3">14IE55</strain>
    </source>
</reference>
<feature type="domain" description="Thioesterase" evidence="1">
    <location>
        <begin position="66"/>
        <end position="137"/>
    </location>
</feature>
<organism evidence="2 3">
    <name type="scientific">Mycolicibacterium goodii</name>
    <name type="common">Mycobacterium goodii</name>
    <dbReference type="NCBI Taxonomy" id="134601"/>
    <lineage>
        <taxon>Bacteria</taxon>
        <taxon>Bacillati</taxon>
        <taxon>Actinomycetota</taxon>
        <taxon>Actinomycetes</taxon>
        <taxon>Mycobacteriales</taxon>
        <taxon>Mycobacteriaceae</taxon>
        <taxon>Mycolicibacterium</taxon>
    </lineage>
</organism>
<accession>A0ABS6HWN4</accession>
<evidence type="ECO:0000259" key="1">
    <source>
        <dbReference type="Pfam" id="PF03061"/>
    </source>
</evidence>
<comment type="caution">
    <text evidence="2">The sequence shown here is derived from an EMBL/GenBank/DDBJ whole genome shotgun (WGS) entry which is preliminary data.</text>
</comment>
<dbReference type="RefSeq" id="WP_100519786.1">
    <property type="nucleotide sequence ID" value="NZ_JAHBOL010000032.1"/>
</dbReference>
<evidence type="ECO:0000313" key="3">
    <source>
        <dbReference type="Proteomes" id="UP000696413"/>
    </source>
</evidence>
<sequence length="155" mass="16232">MSTLGYLGLFGEAGNALGDAQWVAHANANLVPNLAALNTRFLDGSRVERTLRVGYEPGPTAMALRHVTGGAIAEMLDQAATHCALFVTGYPCPTVTLTVNYLRAGLTPTYTATARVLQVTSVTATVGAELVDADGLAVATVSLVGKFIKKLERLK</sequence>
<dbReference type="EMBL" id="JAHBOM010000020">
    <property type="protein sequence ID" value="MBU8825935.1"/>
    <property type="molecule type" value="Genomic_DNA"/>
</dbReference>
<dbReference type="Proteomes" id="UP000696413">
    <property type="component" value="Unassembled WGS sequence"/>
</dbReference>
<evidence type="ECO:0000313" key="2">
    <source>
        <dbReference type="EMBL" id="MBU8825935.1"/>
    </source>
</evidence>
<gene>
    <name evidence="2" type="ORF">KL859_24060</name>
</gene>
<dbReference type="InterPro" id="IPR006683">
    <property type="entry name" value="Thioestr_dom"/>
</dbReference>
<dbReference type="InterPro" id="IPR029069">
    <property type="entry name" value="HotDog_dom_sf"/>
</dbReference>
<name>A0ABS6HWN4_MYCGD</name>
<dbReference type="SUPFAM" id="SSF54637">
    <property type="entry name" value="Thioesterase/thiol ester dehydrase-isomerase"/>
    <property type="match status" value="1"/>
</dbReference>
<keyword evidence="3" id="KW-1185">Reference proteome</keyword>
<dbReference type="Gene3D" id="3.10.129.10">
    <property type="entry name" value="Hotdog Thioesterase"/>
    <property type="match status" value="1"/>
</dbReference>
<dbReference type="CDD" id="cd03443">
    <property type="entry name" value="PaaI_thioesterase"/>
    <property type="match status" value="1"/>
</dbReference>
<protein>
    <submittedName>
        <fullName evidence="2">PaaI family thioesterase</fullName>
    </submittedName>
</protein>
<dbReference type="Pfam" id="PF03061">
    <property type="entry name" value="4HBT"/>
    <property type="match status" value="1"/>
</dbReference>